<dbReference type="CDD" id="cd11304">
    <property type="entry name" value="Cadherin_repeat"/>
    <property type="match status" value="1"/>
</dbReference>
<dbReference type="SMART" id="SM00112">
    <property type="entry name" value="CA"/>
    <property type="match status" value="3"/>
</dbReference>
<dbReference type="Gene3D" id="2.60.40.60">
    <property type="entry name" value="Cadherins"/>
    <property type="match status" value="1"/>
</dbReference>
<dbReference type="Gene3D" id="2.60.40.10">
    <property type="entry name" value="Immunoglobulins"/>
    <property type="match status" value="7"/>
</dbReference>
<dbReference type="Pfam" id="PF05345">
    <property type="entry name" value="He_PIG"/>
    <property type="match status" value="1"/>
</dbReference>
<dbReference type="SMART" id="SM00736">
    <property type="entry name" value="CADG"/>
    <property type="match status" value="2"/>
</dbReference>
<dbReference type="Pfam" id="PF17803">
    <property type="entry name" value="Cadherin_4"/>
    <property type="match status" value="11"/>
</dbReference>
<dbReference type="InterPro" id="IPR040853">
    <property type="entry name" value="RapA2_cadherin-like"/>
</dbReference>
<reference evidence="5" key="1">
    <citation type="submission" date="2022-05" db="EMBL/GenBank/DDBJ databases">
        <authorList>
            <person name="Sun H.-N."/>
        </authorList>
    </citation>
    <scope>NUCLEOTIDE SEQUENCE</scope>
    <source>
        <strain evidence="5">HB14</strain>
    </source>
</reference>
<keyword evidence="1" id="KW-0812">Transmembrane</keyword>
<evidence type="ECO:0000256" key="2">
    <source>
        <dbReference type="ARBA" id="ARBA00022989"/>
    </source>
</evidence>
<dbReference type="Pfam" id="PF16184">
    <property type="entry name" value="Cadherin_3"/>
    <property type="match status" value="1"/>
</dbReference>
<dbReference type="InterPro" id="IPR002126">
    <property type="entry name" value="Cadherin-like_dom"/>
</dbReference>
<name>A0A9X2I2H9_9GAMM</name>
<protein>
    <submittedName>
        <fullName evidence="5">VCBS domain-containing protein</fullName>
    </submittedName>
</protein>
<dbReference type="GO" id="GO:0007156">
    <property type="term" value="P:homophilic cell adhesion via plasma membrane adhesion molecules"/>
    <property type="evidence" value="ECO:0007669"/>
    <property type="project" value="InterPro"/>
</dbReference>
<organism evidence="5 6">
    <name type="scientific">Gilvimarinus xylanilyticus</name>
    <dbReference type="NCBI Taxonomy" id="2944139"/>
    <lineage>
        <taxon>Bacteria</taxon>
        <taxon>Pseudomonadati</taxon>
        <taxon>Pseudomonadota</taxon>
        <taxon>Gammaproteobacteria</taxon>
        <taxon>Cellvibrionales</taxon>
        <taxon>Cellvibrionaceae</taxon>
        <taxon>Gilvimarinus</taxon>
    </lineage>
</organism>
<dbReference type="PANTHER" id="PTHR24026:SF126">
    <property type="entry name" value="PROTOCADHERIN FAT 4"/>
    <property type="match status" value="1"/>
</dbReference>
<dbReference type="Pfam" id="PF00028">
    <property type="entry name" value="Cadherin"/>
    <property type="match status" value="1"/>
</dbReference>
<dbReference type="InterPro" id="IPR015919">
    <property type="entry name" value="Cadherin-like_sf"/>
</dbReference>
<dbReference type="InterPro" id="IPR041690">
    <property type="entry name" value="Cadherin_5"/>
</dbReference>
<dbReference type="RefSeq" id="WP_253967392.1">
    <property type="nucleotide sequence ID" value="NZ_JAMFTH010000001.1"/>
</dbReference>
<sequence>MISITGTDDGAIITGGDTGEVTEDVDVRIGDLLVDTGQLTGTDADFDQDAVDPNATVAVNDVLGQFNIQADGSWNYRVDNAATQYLAAGETRIDLFQISTIGGTEHTVAVTITGTNDTPTLDVVAANGDSDTAQLLETDEALAAAGTLTTTDIDVRDTVTPSVASVAVTGSSGGIGNAALLSMLSVDAVAVIANDATQGTVSWSFDSAGEAFNYLGEGDELLLTYTVQVDDGNGGQAQHQVVITVTGSNDPPVVYPESLQLNEGESLDEQVPVPTDIDSPIDPLGYRLQDDIPADSGALTFNSDGSFSFDTLDDFDYLGEGDTTSVTFTYDLQDSESDAGGSPVYSDAATVTIEIVGVNDIPEFSGDDSGAVIEDDLPTADSGVLVVSDLDDNESTIDTSRAPVPVGNVLGSLAITATGEWNYTVDNSVLQYLAQDESRDEVFTVYTIDGTEHQITVTLTGVNDAPEIRIDSDDKANRSFNETDAVRSADGTLSVGDVDVADSVTPSVTAVSIISGNEGDFALDNDPRLLSMMTVNSSAVINASATDGNIHWVFTTDADDAFDYLAVGETVKIQYEITATDSQGATDTQAVTVTIKGTNDAPEVLDDTIETDEDHAVSGMVPGATDVDGEVISYTTAGSVARPEGVLTFNSDGSYTVDPTGKYDYLAEGESTEFVFSYRAVDNNGELSDFGQITVVINGVDDPGQVSAGSGMVREDTILDATGQLSVFDIDNPDMAFIANTYSDDYGTLTVGEDGFWSYILNQNETVDAISIGQTHQQVYTIDLTDGGDTATTVDDNVQTTVTINIQGVNDKPTVDDLFFALNENENLQLRQLRGDDVDGSIFGYGLITDVIEGELSLQPNGTFRFLTNGEFDDLAAGEFRDVTFEYAAADNNGAVSEPGTVTIRVVGVDNAPNIGSGAGAVVEDVNPSATGTISARDVDNPGLAFVSDSYAGSWGDLTMNADGSWSYTLRSADADPLDQGDQVTDNFVVNLNDGESTASIAIDITGTNDAPTLDEVSITETADEDNVFEGNLSLVSDIDEDDGYADDDGNGIVKGFGYGLIEADDFAPGTFIFNTDGTYTFDPRLAYDGMGDGDTQELSFTYRAFDEQGARSNIGEVTITLSGITDDGPDDPNFGLIIEDNTDSVSGGELDSFTPGAYEDDYGTLVVDEDGNWTYTLDPDIADGSEAPSIPALGPGDDITVVIPAGDGNDSVTIEIIGTNDAPMVEDLACNIVVTGENSVITGQLNGTDVDGNIVTYEVINAEELGDATLIIDADGSFTFDPGTEFDHLPDGVTTSVSFSFQAIDNNGAVSNVGEGCITIEGEDDLPSLSRGAGSVIEDDPGSNSAAGQIVFTDVDDGESADGSVTFVDQNIAGVYGTFTLDSGGNWNYTLDNTNPNTDALNADQQVSEEFTVETTTGATSTVTISVTGTNDVPVIDSNDNNVSATIDEDTALIGNLPEATDVDSLGRIVGYIQRGDLVYVSDDTSAPGELIFYSDGTYQFDPRGSYDYLAEGETTQVEFNFAAVDNDSGVSGEQIVTITIVGVDDAPEISAANVNITEDDANPAASGQLTAFDPDDDATDLSFIPATIEGDYGTLTLDAEGNWEYNLGPNAQTLNNGDDEADVFTINLSDGSTTTVTVNIEGINDVPTSDDVVVTVDEDSVLNTSIPAAVDVDGTVIGYRVVDGSFSGPGNLSFNNDGTFTYDPGNNFQQLDAGDTEAVTFTYRMQDNSDGISDPVTVTINVTGVNDAPTSSAIDSQSSGEGEEISLDVSGSFDDIDADNVFTYSATGLPSSLSIDSQTGVISGTIDADAGADSPFSVTVTATDSGGEQTSQSFTWTVTNPAPDFVSETSGNDDDSYAFEVNEDDAAGTAVGTVTAQDPDNDPLTYSITSGNAAGLFALDAVTGAITLAQTVGDAEVGDYNLQLLVDDGEGGTDTASVDIVINNINDTPVVDSTSISVNEDSSRNSLGLTAPTDVDGDSLIITVTELPTEGQVILSDGTPVAVNDQLTSAQLTGLLYNAPDTLASEETVVFGYQVDDGQNEANSVVTGQVNITLNPVNDAPQVEAVVLSDTDEDTNLTITQADLLTGAADEEGDALSAVDLSVTSGVGTLIDNGDGTWLYTPAANDDSDVSFSFGVSDGVNAAVANTASLDLLPVNDAPATADADIVINEDEAYTFSVADFGFSDVDAGDSLDHITLISLPAQGSLTLNEVGVTVGQEITQAEIGALVFTPAENANGDAYASFQFSVSDGELDSSSATITIDVVPVNDAPQLTGDLSAEVEEGGRYTLTTDDLYYQDPDNSEANITFTVQNLNSGVIEVDGDSATSFSAAQLAAGQVEFVLDAGTLTEASFDVSVEDNNEDGSAPVTQTFTFSVNASEPMTAAAGFSSGPMAGTYMTGHVSGSEKLGLGDLLEDSGDDWLAAAFGEAGGGESQAQSVGTGPSGSWSMEAGSGIGNPFEQTTSSIDL</sequence>
<dbReference type="NCBIfam" id="NF012211">
    <property type="entry name" value="tand_rpt_95"/>
    <property type="match status" value="3"/>
</dbReference>
<proteinExistence type="predicted"/>
<dbReference type="NCBIfam" id="TIGR01965">
    <property type="entry name" value="VCBS_repeat"/>
    <property type="match status" value="14"/>
</dbReference>
<keyword evidence="2" id="KW-1133">Transmembrane helix</keyword>
<feature type="domain" description="Cadherin" evidence="4">
    <location>
        <begin position="1011"/>
        <end position="1135"/>
    </location>
</feature>
<evidence type="ECO:0000313" key="5">
    <source>
        <dbReference type="EMBL" id="MCP8899135.1"/>
    </source>
</evidence>
<dbReference type="Proteomes" id="UP001139319">
    <property type="component" value="Unassembled WGS sequence"/>
</dbReference>
<dbReference type="InterPro" id="IPR006644">
    <property type="entry name" value="Cadg"/>
</dbReference>
<gene>
    <name evidence="5" type="ORF">M6D89_07470</name>
</gene>
<feature type="compositionally biased region" description="Polar residues" evidence="3">
    <location>
        <begin position="2459"/>
        <end position="2468"/>
    </location>
</feature>
<dbReference type="InterPro" id="IPR010221">
    <property type="entry name" value="VCBS_dom"/>
</dbReference>
<dbReference type="GO" id="GO:0005509">
    <property type="term" value="F:calcium ion binding"/>
    <property type="evidence" value="ECO:0007669"/>
    <property type="project" value="InterPro"/>
</dbReference>
<keyword evidence="6" id="KW-1185">Reference proteome</keyword>
<feature type="region of interest" description="Disordered" evidence="3">
    <location>
        <begin position="2429"/>
        <end position="2468"/>
    </location>
</feature>
<dbReference type="Pfam" id="PF17963">
    <property type="entry name" value="Big_9"/>
    <property type="match status" value="2"/>
</dbReference>
<dbReference type="InterPro" id="IPR013783">
    <property type="entry name" value="Ig-like_fold"/>
</dbReference>
<dbReference type="SUPFAM" id="SSF49313">
    <property type="entry name" value="Cadherin-like"/>
    <property type="match status" value="2"/>
</dbReference>
<dbReference type="PROSITE" id="PS50268">
    <property type="entry name" value="CADHERIN_2"/>
    <property type="match status" value="4"/>
</dbReference>
<evidence type="ECO:0000313" key="6">
    <source>
        <dbReference type="Proteomes" id="UP001139319"/>
    </source>
</evidence>
<dbReference type="PANTHER" id="PTHR24026">
    <property type="entry name" value="FAT ATYPICAL CADHERIN-RELATED"/>
    <property type="match status" value="1"/>
</dbReference>
<evidence type="ECO:0000256" key="3">
    <source>
        <dbReference type="SAM" id="MobiDB-lite"/>
    </source>
</evidence>
<feature type="domain" description="Cadherin" evidence="4">
    <location>
        <begin position="1650"/>
        <end position="1753"/>
    </location>
</feature>
<dbReference type="EMBL" id="JAMFTH010000001">
    <property type="protein sequence ID" value="MCP8899135.1"/>
    <property type="molecule type" value="Genomic_DNA"/>
</dbReference>
<feature type="domain" description="Cadherin" evidence="4">
    <location>
        <begin position="275"/>
        <end position="364"/>
    </location>
</feature>
<dbReference type="GO" id="GO:0005886">
    <property type="term" value="C:plasma membrane"/>
    <property type="evidence" value="ECO:0007669"/>
    <property type="project" value="UniProtKB-SubCell"/>
</dbReference>
<evidence type="ECO:0000256" key="1">
    <source>
        <dbReference type="ARBA" id="ARBA00022692"/>
    </source>
</evidence>
<comment type="caution">
    <text evidence="5">The sequence shown here is derived from an EMBL/GenBank/DDBJ whole genome shotgun (WGS) entry which is preliminary data.</text>
</comment>
<keyword evidence="2" id="KW-0472">Membrane</keyword>
<reference evidence="5" key="2">
    <citation type="submission" date="2023-01" db="EMBL/GenBank/DDBJ databases">
        <title>Gilvimarinus xylanilyticus HB14 isolated from Caulerpa lentillifera aquaculture base in Hainan, China.</title>
        <authorList>
            <person name="Zhang Y.-J."/>
        </authorList>
    </citation>
    <scope>NUCLEOTIDE SEQUENCE</scope>
    <source>
        <strain evidence="5">HB14</strain>
    </source>
</reference>
<accession>A0A9X2I2H9</accession>
<dbReference type="Pfam" id="PF17892">
    <property type="entry name" value="Cadherin_5"/>
    <property type="match status" value="1"/>
</dbReference>
<evidence type="ECO:0000259" key="4">
    <source>
        <dbReference type="PROSITE" id="PS50268"/>
    </source>
</evidence>
<feature type="domain" description="Cadherin" evidence="4">
    <location>
        <begin position="1855"/>
        <end position="1953"/>
    </location>
</feature>